<feature type="region of interest" description="Disordered" evidence="11">
    <location>
        <begin position="107"/>
        <end position="158"/>
    </location>
</feature>
<dbReference type="Gene3D" id="1.20.5.340">
    <property type="match status" value="1"/>
</dbReference>
<dbReference type="Pfam" id="PF16159">
    <property type="entry name" value="FOXP-CC"/>
    <property type="match status" value="1"/>
</dbReference>
<evidence type="ECO:0000256" key="10">
    <source>
        <dbReference type="PROSITE-ProRule" id="PRU00089"/>
    </source>
</evidence>
<feature type="compositionally biased region" description="Gly residues" evidence="11">
    <location>
        <begin position="28"/>
        <end position="38"/>
    </location>
</feature>
<feature type="region of interest" description="Disordered" evidence="11">
    <location>
        <begin position="1"/>
        <end position="43"/>
    </location>
</feature>
<dbReference type="Ensembl" id="ENSACLT00000068134.1">
    <property type="protein sequence ID" value="ENSACLP00000057524.1"/>
    <property type="gene ID" value="ENSACLG00000006260.2"/>
</dbReference>
<dbReference type="GO" id="GO:0001227">
    <property type="term" value="F:DNA-binding transcription repressor activity, RNA polymerase II-specific"/>
    <property type="evidence" value="ECO:0007669"/>
    <property type="project" value="TreeGrafter"/>
</dbReference>
<evidence type="ECO:0000256" key="8">
    <source>
        <dbReference type="ARBA" id="ARBA00023163"/>
    </source>
</evidence>
<evidence type="ECO:0000256" key="2">
    <source>
        <dbReference type="ARBA" id="ARBA00022491"/>
    </source>
</evidence>
<dbReference type="CDD" id="cd20067">
    <property type="entry name" value="FH_FOXP4"/>
    <property type="match status" value="1"/>
</dbReference>
<keyword evidence="6" id="KW-0805">Transcription regulation</keyword>
<gene>
    <name evidence="13" type="primary">FOXP4</name>
</gene>
<keyword evidence="9 10" id="KW-0539">Nucleus</keyword>
<feature type="compositionally biased region" description="Basic and acidic residues" evidence="11">
    <location>
        <begin position="146"/>
        <end position="156"/>
    </location>
</feature>
<dbReference type="GO" id="GO:0000978">
    <property type="term" value="F:RNA polymerase II cis-regulatory region sequence-specific DNA binding"/>
    <property type="evidence" value="ECO:0007669"/>
    <property type="project" value="TreeGrafter"/>
</dbReference>
<dbReference type="FunFam" id="1.20.5.340:FF:000005">
    <property type="entry name" value="Forkhead box P1, isoform CRA_f"/>
    <property type="match status" value="1"/>
</dbReference>
<dbReference type="Proteomes" id="UP000265100">
    <property type="component" value="Chromosome 5"/>
</dbReference>
<evidence type="ECO:0000256" key="9">
    <source>
        <dbReference type="ARBA" id="ARBA00023242"/>
    </source>
</evidence>
<evidence type="ECO:0000313" key="14">
    <source>
        <dbReference type="Proteomes" id="UP000265100"/>
    </source>
</evidence>
<reference evidence="14" key="2">
    <citation type="submission" date="2023-03" db="EMBL/GenBank/DDBJ databases">
        <authorList>
            <consortium name="Wellcome Sanger Institute Data Sharing"/>
        </authorList>
    </citation>
    <scope>NUCLEOTIDE SEQUENCE [LARGE SCALE GENOMIC DNA]</scope>
</reference>
<dbReference type="SMART" id="SM00339">
    <property type="entry name" value="FH"/>
    <property type="match status" value="1"/>
</dbReference>
<sequence>MMVESASETIRTTPSNQNGVSSLSSQSDGGGGREGGSNGDTNGEISPVDLLHLQQQQVCALVLHISVRMLFLGLFKSVSLPAAMCPSDLQQLWKDVSGVPSSEEALKQAEGLDLSTNSSNSTSAFPKAASAHLPLHSLPNGQSHTPKRDSHEEHTGSHPLYGHGECKWPGCEALCEDIGQFIKHLNNEHALDDRSTAQCRVQMQVVQQLEIQLAKESERLQAMMTHLHMRPSEPKPFNQPLNLASSGSLLKRDSEAYPEGLPPPPTSAATPITPLRQGPSVISSSSLHTHSHSHTHAVGPIRRRNSDKYCTPIASELAQNCEFYKNADVRPPFTYASLIRHAILESPDRQLTLNEIYNWFTRKFAYFRRNTATWKNAVRHNLSLHKCFVRVENVKGAVWTVDEVEYQKRRPPKMTGSPTLVKNMISGLGFGSLNASYQVRLLPPTTPLLSISFSVSTFHSLFHTHSHTHTHTPSSQS</sequence>
<dbReference type="Gene3D" id="1.10.10.10">
    <property type="entry name" value="Winged helix-like DNA-binding domain superfamily/Winged helix DNA-binding domain"/>
    <property type="match status" value="1"/>
</dbReference>
<evidence type="ECO:0000256" key="3">
    <source>
        <dbReference type="ARBA" id="ARBA00022723"/>
    </source>
</evidence>
<dbReference type="InterPro" id="IPR032354">
    <property type="entry name" value="FOXP-CC"/>
</dbReference>
<dbReference type="FunFam" id="1.10.10.10:FF:000010">
    <property type="entry name" value="Forkhead box P2 isoform B"/>
    <property type="match status" value="1"/>
</dbReference>
<feature type="compositionally biased region" description="Basic residues" evidence="11">
    <location>
        <begin position="289"/>
        <end position="299"/>
    </location>
</feature>
<proteinExistence type="predicted"/>
<evidence type="ECO:0000256" key="11">
    <source>
        <dbReference type="SAM" id="MobiDB-lite"/>
    </source>
</evidence>
<evidence type="ECO:0000256" key="7">
    <source>
        <dbReference type="ARBA" id="ARBA00023125"/>
    </source>
</evidence>
<feature type="compositionally biased region" description="Polar residues" evidence="11">
    <location>
        <begin position="1"/>
        <end position="18"/>
    </location>
</feature>
<evidence type="ECO:0000256" key="1">
    <source>
        <dbReference type="ARBA" id="ARBA00004123"/>
    </source>
</evidence>
<organism evidence="13 14">
    <name type="scientific">Astatotilapia calliptera</name>
    <name type="common">Eastern happy</name>
    <name type="synonym">Chromis callipterus</name>
    <dbReference type="NCBI Taxonomy" id="8154"/>
    <lineage>
        <taxon>Eukaryota</taxon>
        <taxon>Metazoa</taxon>
        <taxon>Chordata</taxon>
        <taxon>Craniata</taxon>
        <taxon>Vertebrata</taxon>
        <taxon>Euteleostomi</taxon>
        <taxon>Actinopterygii</taxon>
        <taxon>Neopterygii</taxon>
        <taxon>Teleostei</taxon>
        <taxon>Neoteleostei</taxon>
        <taxon>Acanthomorphata</taxon>
        <taxon>Ovalentaria</taxon>
        <taxon>Cichlomorphae</taxon>
        <taxon>Cichliformes</taxon>
        <taxon>Cichlidae</taxon>
        <taxon>African cichlids</taxon>
        <taxon>Pseudocrenilabrinae</taxon>
        <taxon>Haplochromini</taxon>
        <taxon>Astatotilapia</taxon>
    </lineage>
</organism>
<dbReference type="InterPro" id="IPR036388">
    <property type="entry name" value="WH-like_DNA-bd_sf"/>
</dbReference>
<reference evidence="13" key="3">
    <citation type="submission" date="2025-08" db="UniProtKB">
        <authorList>
            <consortium name="Ensembl"/>
        </authorList>
    </citation>
    <scope>IDENTIFICATION</scope>
</reference>
<protein>
    <recommendedName>
        <fullName evidence="12">Fork-head domain-containing protein</fullName>
    </recommendedName>
</protein>
<dbReference type="SUPFAM" id="SSF46785">
    <property type="entry name" value="Winged helix' DNA-binding domain"/>
    <property type="match status" value="1"/>
</dbReference>
<dbReference type="PROSITE" id="PS00658">
    <property type="entry name" value="FORK_HEAD_2"/>
    <property type="match status" value="1"/>
</dbReference>
<dbReference type="GeneTree" id="ENSGT00940000158700"/>
<keyword evidence="4" id="KW-0863">Zinc-finger</keyword>
<keyword evidence="8" id="KW-0804">Transcription</keyword>
<keyword evidence="14" id="KW-1185">Reference proteome</keyword>
<dbReference type="InterPro" id="IPR030456">
    <property type="entry name" value="TF_fork_head_CS_2"/>
</dbReference>
<evidence type="ECO:0000256" key="5">
    <source>
        <dbReference type="ARBA" id="ARBA00022833"/>
    </source>
</evidence>
<dbReference type="InterPro" id="IPR036390">
    <property type="entry name" value="WH_DNA-bd_sf"/>
</dbReference>
<dbReference type="InterPro" id="IPR001766">
    <property type="entry name" value="Fork_head_dom"/>
</dbReference>
<evidence type="ECO:0000256" key="6">
    <source>
        <dbReference type="ARBA" id="ARBA00023015"/>
    </source>
</evidence>
<dbReference type="PANTHER" id="PTHR45796:SF7">
    <property type="entry name" value="FORKHEAD BOX PROTEIN P4"/>
    <property type="match status" value="1"/>
</dbReference>
<accession>A0AAX7TKR4</accession>
<dbReference type="AlphaFoldDB" id="A0AAX7TKR4"/>
<dbReference type="PRINTS" id="PR00053">
    <property type="entry name" value="FORKHEAD"/>
</dbReference>
<evidence type="ECO:0000256" key="4">
    <source>
        <dbReference type="ARBA" id="ARBA00022771"/>
    </source>
</evidence>
<reference evidence="13" key="4">
    <citation type="submission" date="2025-09" db="UniProtKB">
        <authorList>
            <consortium name="Ensembl"/>
        </authorList>
    </citation>
    <scope>IDENTIFICATION</scope>
</reference>
<keyword evidence="2" id="KW-0678">Repressor</keyword>
<evidence type="ECO:0000259" key="12">
    <source>
        <dbReference type="PROSITE" id="PS50039"/>
    </source>
</evidence>
<evidence type="ECO:0000313" key="13">
    <source>
        <dbReference type="Ensembl" id="ENSACLP00000057524.1"/>
    </source>
</evidence>
<dbReference type="InterPro" id="IPR047414">
    <property type="entry name" value="FH_FOXP4"/>
</dbReference>
<keyword evidence="7 10" id="KW-0238">DNA-binding</keyword>
<keyword evidence="3" id="KW-0479">Metal-binding</keyword>
<feature type="region of interest" description="Disordered" evidence="11">
    <location>
        <begin position="279"/>
        <end position="299"/>
    </location>
</feature>
<keyword evidence="5" id="KW-0862">Zinc</keyword>
<name>A0AAX7TKR4_ASTCA</name>
<dbReference type="Pfam" id="PF00250">
    <property type="entry name" value="Forkhead"/>
    <property type="match status" value="1"/>
</dbReference>
<dbReference type="PANTHER" id="PTHR45796">
    <property type="entry name" value="FORKHEAD BOX P, ISOFORM C"/>
    <property type="match status" value="1"/>
</dbReference>
<reference evidence="13 14" key="1">
    <citation type="submission" date="2018-05" db="EMBL/GenBank/DDBJ databases">
        <authorList>
            <person name="Datahose"/>
        </authorList>
    </citation>
    <scope>NUCLEOTIDE SEQUENCE</scope>
</reference>
<feature type="domain" description="Fork-head" evidence="12">
    <location>
        <begin position="330"/>
        <end position="403"/>
    </location>
</feature>
<feature type="DNA-binding region" description="Fork-head" evidence="10">
    <location>
        <begin position="330"/>
        <end position="403"/>
    </location>
</feature>
<dbReference type="GO" id="GO:0008270">
    <property type="term" value="F:zinc ion binding"/>
    <property type="evidence" value="ECO:0007669"/>
    <property type="project" value="UniProtKB-KW"/>
</dbReference>
<dbReference type="InterPro" id="IPR050998">
    <property type="entry name" value="FOXP"/>
</dbReference>
<dbReference type="GO" id="GO:0005634">
    <property type="term" value="C:nucleus"/>
    <property type="evidence" value="ECO:0007669"/>
    <property type="project" value="UniProtKB-SubCell"/>
</dbReference>
<comment type="subcellular location">
    <subcellularLocation>
        <location evidence="1 10">Nucleus</location>
    </subcellularLocation>
</comment>
<dbReference type="PROSITE" id="PS50039">
    <property type="entry name" value="FORK_HEAD_3"/>
    <property type="match status" value="1"/>
</dbReference>